<dbReference type="Pfam" id="PF18111">
    <property type="entry name" value="RPGR1_C"/>
    <property type="match status" value="2"/>
</dbReference>
<feature type="coiled-coil region" evidence="6">
    <location>
        <begin position="294"/>
        <end position="328"/>
    </location>
</feature>
<dbReference type="PROSITE" id="PS50004">
    <property type="entry name" value="C2"/>
    <property type="match status" value="1"/>
</dbReference>
<evidence type="ECO:0000259" key="8">
    <source>
        <dbReference type="PROSITE" id="PS50004"/>
    </source>
</evidence>
<feature type="compositionally biased region" description="Polar residues" evidence="7">
    <location>
        <begin position="848"/>
        <end position="863"/>
    </location>
</feature>
<name>A0A8J7TC09_ATRSP</name>
<feature type="domain" description="C2" evidence="8">
    <location>
        <begin position="540"/>
        <end position="666"/>
    </location>
</feature>
<comment type="similarity">
    <text evidence="2">Belongs to the RPGRIP1 family.</text>
</comment>
<protein>
    <submittedName>
        <fullName evidence="9">FTM protein</fullName>
    </submittedName>
</protein>
<dbReference type="SUPFAM" id="SSF49562">
    <property type="entry name" value="C2 domain (Calcium/lipid-binding domain, CaLB)"/>
    <property type="match status" value="2"/>
</dbReference>
<keyword evidence="3 6" id="KW-0175">Coiled coil</keyword>
<feature type="compositionally biased region" description="Acidic residues" evidence="7">
    <location>
        <begin position="804"/>
        <end position="828"/>
    </location>
</feature>
<dbReference type="EMBL" id="JAAWVO010034151">
    <property type="protein sequence ID" value="MBN3317261.1"/>
    <property type="molecule type" value="Genomic_DNA"/>
</dbReference>
<feature type="region of interest" description="Disordered" evidence="7">
    <location>
        <begin position="139"/>
        <end position="182"/>
    </location>
</feature>
<feature type="non-terminal residue" evidence="9">
    <location>
        <position position="1097"/>
    </location>
</feature>
<dbReference type="InterPro" id="IPR031139">
    <property type="entry name" value="RPGRIP1_fam"/>
</dbReference>
<keyword evidence="5" id="KW-0966">Cell projection</keyword>
<comment type="subcellular location">
    <subcellularLocation>
        <location evidence="1">Cell projection</location>
        <location evidence="1">Cilium</location>
    </subcellularLocation>
</comment>
<evidence type="ECO:0000256" key="2">
    <source>
        <dbReference type="ARBA" id="ARBA00006042"/>
    </source>
</evidence>
<evidence type="ECO:0000313" key="10">
    <source>
        <dbReference type="Proteomes" id="UP000736164"/>
    </source>
</evidence>
<keyword evidence="4" id="KW-0969">Cilium</keyword>
<evidence type="ECO:0000256" key="3">
    <source>
        <dbReference type="ARBA" id="ARBA00023054"/>
    </source>
</evidence>
<feature type="compositionally biased region" description="Basic and acidic residues" evidence="7">
    <location>
        <begin position="769"/>
        <end position="783"/>
    </location>
</feature>
<feature type="region of interest" description="Disordered" evidence="7">
    <location>
        <begin position="687"/>
        <end position="864"/>
    </location>
</feature>
<dbReference type="GO" id="GO:1905515">
    <property type="term" value="P:non-motile cilium assembly"/>
    <property type="evidence" value="ECO:0007669"/>
    <property type="project" value="TreeGrafter"/>
</dbReference>
<dbReference type="GO" id="GO:0032391">
    <property type="term" value="C:photoreceptor connecting cilium"/>
    <property type="evidence" value="ECO:0007669"/>
    <property type="project" value="TreeGrafter"/>
</dbReference>
<dbReference type="AlphaFoldDB" id="A0A8J7TC09"/>
<evidence type="ECO:0000256" key="4">
    <source>
        <dbReference type="ARBA" id="ARBA00023069"/>
    </source>
</evidence>
<accession>A0A8J7TC09</accession>
<dbReference type="InterPro" id="IPR021656">
    <property type="entry name" value="C2-C2_1"/>
</dbReference>
<dbReference type="Gene3D" id="2.60.40.150">
    <property type="entry name" value="C2 domain"/>
    <property type="match status" value="4"/>
</dbReference>
<reference evidence="9" key="1">
    <citation type="journal article" date="2021" name="Cell">
        <title>Tracing the genetic footprints of vertebrate landing in non-teleost ray-finned fishes.</title>
        <authorList>
            <person name="Bi X."/>
            <person name="Wang K."/>
            <person name="Yang L."/>
            <person name="Pan H."/>
            <person name="Jiang H."/>
            <person name="Wei Q."/>
            <person name="Fang M."/>
            <person name="Yu H."/>
            <person name="Zhu C."/>
            <person name="Cai Y."/>
            <person name="He Y."/>
            <person name="Gan X."/>
            <person name="Zeng H."/>
            <person name="Yu D."/>
            <person name="Zhu Y."/>
            <person name="Jiang H."/>
            <person name="Qiu Q."/>
            <person name="Yang H."/>
            <person name="Zhang Y.E."/>
            <person name="Wang W."/>
            <person name="Zhu M."/>
            <person name="He S."/>
            <person name="Zhang G."/>
        </authorList>
    </citation>
    <scope>NUCLEOTIDE SEQUENCE</scope>
    <source>
        <strain evidence="9">Allg_001</strain>
    </source>
</reference>
<evidence type="ECO:0000313" key="9">
    <source>
        <dbReference type="EMBL" id="MBN3317261.1"/>
    </source>
</evidence>
<evidence type="ECO:0000256" key="6">
    <source>
        <dbReference type="SAM" id="Coils"/>
    </source>
</evidence>
<evidence type="ECO:0000256" key="1">
    <source>
        <dbReference type="ARBA" id="ARBA00004138"/>
    </source>
</evidence>
<evidence type="ECO:0000256" key="7">
    <source>
        <dbReference type="SAM" id="MobiDB-lite"/>
    </source>
</evidence>
<dbReference type="GO" id="GO:0005856">
    <property type="term" value="C:cytoskeleton"/>
    <property type="evidence" value="ECO:0007669"/>
    <property type="project" value="UniProtKB-ARBA"/>
</dbReference>
<feature type="compositionally biased region" description="Basic and acidic residues" evidence="7">
    <location>
        <begin position="829"/>
        <end position="846"/>
    </location>
</feature>
<feature type="non-terminal residue" evidence="9">
    <location>
        <position position="1"/>
    </location>
</feature>
<dbReference type="InterPro" id="IPR041091">
    <property type="entry name" value="RPGRIP1_C"/>
</dbReference>
<dbReference type="PANTHER" id="PTHR14240:SF1">
    <property type="entry name" value="PROTEIN FANTOM-RELATED"/>
    <property type="match status" value="1"/>
</dbReference>
<sequence length="1097" mass="121645">HRVTIRENVDAIRLQKQLSEKSAALLAMQEKYSSLQEMQTRLEEVQGERDLLKESYDKLLERIINKGEGYRVYSSGQKSDPSLCPQLPGRAPARRWTGFTLVDRSLTPLSVPSSLAVPQPGDGQGQQVLRLQLQALQESLRQEEQDRETAEQRAARDRGGRGARRSVRPSPPSPPAHAVPPADTLTSLRETHATLQQEVLRRTEEVTSLQDQLDSVTKEFNMSVEELSETLLQIKMFRLQREGEEKLRFLRKETPGDCGNTEHHQLLDLQATQAETVLELQKTRELLLLQHRITADTQNELQTVMKRAEKEREESRRSLEERDRLLEQRAQRISTLQAQLREVAYSRRPHRQTVPPDCVSAGGGGRVTLGPPEEDAILSWRQEGESLLEVHVAGATFTPVGLRAVGGEAVTFCTYAFRDFETHATPLASGPRPAYGFTSRYPVSRGDLSPQGAAEGGGVRVELHQSLGGVRFVTRGRGVIPLTGALRRGGERVPGTANLTGPDGEILGVLDFWVRLWPPLEGAEGPRDPGYLSYHTLGWPDSGPQELFDFSGGGIPNELEVVMEHCHGLSARWPGLLPDAYLMYRLYDLPPHTSPIIPCCADPVFHDRARFPLAVTPDLCRYLQGACLWVYAFDDGDGPPPPPAYLGKTPIPLRPLAAGRPVRGDFVLRDAGGQPRGTLRVSLRWQYPFQPPGAPPGHRAAAAAGTGGLERAGPEQTPVAKPRVREREREQTQTQVSVRHTHTTHGHSRERGKGGVQRRSLKRGQGVSRPDHSCGVRPTRDRSFPLSWINGPSPYPPPTNVEQEVAEVEQEVAEEAAMEEEAAQEQEVEAEHSGRSQEAGSERAQLDSDVTTESGESQPSTDSDVIIIPRPLMPAKKAEKLRVEILSLTFDPTSRVALDQSVQRIYVEYRLLGVPMETTETPMSLRKPAAGEEIHYNFTRVSVSAPLPNALAPPAAPPTARRPHPLTCARGRPPPRPSRPRRSQVHGPRARLTPRQRSRRSGLIHVDRVQDAALRQYLYTMLEGTDPNQGRLKFTVVSEPMDEQEEECVDVGHAHLDLQEVLLTGSDVVERQIDSKDLLLFTVLSSVSLVSITCTDD</sequence>
<keyword evidence="10" id="KW-1185">Reference proteome</keyword>
<dbReference type="Proteomes" id="UP000736164">
    <property type="component" value="Unassembled WGS sequence"/>
</dbReference>
<dbReference type="Pfam" id="PF11618">
    <property type="entry name" value="C2-C2_1"/>
    <property type="match status" value="1"/>
</dbReference>
<feature type="compositionally biased region" description="Basic and acidic residues" evidence="7">
    <location>
        <begin position="140"/>
        <end position="160"/>
    </location>
</feature>
<feature type="coiled-coil region" evidence="6">
    <location>
        <begin position="28"/>
        <end position="62"/>
    </location>
</feature>
<proteinExistence type="inferred from homology"/>
<dbReference type="GO" id="GO:0046548">
    <property type="term" value="P:retinal rod cell development"/>
    <property type="evidence" value="ECO:0007669"/>
    <property type="project" value="TreeGrafter"/>
</dbReference>
<evidence type="ECO:0000256" key="5">
    <source>
        <dbReference type="ARBA" id="ARBA00023273"/>
    </source>
</evidence>
<feature type="compositionally biased region" description="Basic residues" evidence="7">
    <location>
        <begin position="978"/>
        <end position="1002"/>
    </location>
</feature>
<comment type="caution">
    <text evidence="9">The sequence shown here is derived from an EMBL/GenBank/DDBJ whole genome shotgun (WGS) entry which is preliminary data.</text>
</comment>
<dbReference type="InterPro" id="IPR000008">
    <property type="entry name" value="C2_dom"/>
</dbReference>
<feature type="region of interest" description="Disordered" evidence="7">
    <location>
        <begin position="949"/>
        <end position="1002"/>
    </location>
</feature>
<dbReference type="PANTHER" id="PTHR14240">
    <property type="entry name" value="RETINITIS PIGMENTOSA GTPASE REGULATOR-INTERACTING PROTEIN"/>
    <property type="match status" value="1"/>
</dbReference>
<organism evidence="9 10">
    <name type="scientific">Atractosteus spatula</name>
    <name type="common">Alligator gar</name>
    <name type="synonym">Lepisosteus spatula</name>
    <dbReference type="NCBI Taxonomy" id="7917"/>
    <lineage>
        <taxon>Eukaryota</taxon>
        <taxon>Metazoa</taxon>
        <taxon>Chordata</taxon>
        <taxon>Craniata</taxon>
        <taxon>Vertebrata</taxon>
        <taxon>Euteleostomi</taxon>
        <taxon>Actinopterygii</taxon>
        <taxon>Neopterygii</taxon>
        <taxon>Holostei</taxon>
        <taxon>Semionotiformes</taxon>
        <taxon>Lepisosteidae</taxon>
        <taxon>Atractosteus</taxon>
    </lineage>
</organism>
<feature type="compositionally biased region" description="Pro residues" evidence="7">
    <location>
        <begin position="169"/>
        <end position="178"/>
    </location>
</feature>
<dbReference type="InterPro" id="IPR035892">
    <property type="entry name" value="C2_domain_sf"/>
</dbReference>
<gene>
    <name evidence="9" type="primary">Rpgrip1l_1</name>
    <name evidence="9" type="ORF">GTO95_0004175</name>
</gene>